<name>A0AAP9YH46_9GAMM</name>
<dbReference type="InterPro" id="IPR036390">
    <property type="entry name" value="WH_DNA-bd_sf"/>
</dbReference>
<dbReference type="GO" id="GO:0003700">
    <property type="term" value="F:DNA-binding transcription factor activity"/>
    <property type="evidence" value="ECO:0007669"/>
    <property type="project" value="InterPro"/>
</dbReference>
<sequence length="319" mass="36251">MSGSDISFSSLCNWLRLKHLVLIDTLARTRNMHAAAEQMNLSQPAVSKMLRDLEEALGFPLFERLPRSMPPTELGEYVARYARMTLNDTQKFVEQVNRLSKGGHGYLKVGAIFAATAVVLPEAIARIKAERPLLSIEVMEQTSNQLLEMLEQKKLDLIIGRFTEERYQQIFDYRGLGPEPFCLVVNGHHPLGQLEEVPLAELERWPWILYPASTPIRRRMEQAFAEFGIRTPSNTVETISMQTFLQLLQSDPMIAMLPESMVQSQLQSGQLRMLNTAFHVEPLEYGIITRKDEPLPAAAQEFAEILLEFARLRREGTPG</sequence>
<dbReference type="GO" id="GO:0003677">
    <property type="term" value="F:DNA binding"/>
    <property type="evidence" value="ECO:0007669"/>
    <property type="project" value="UniProtKB-KW"/>
</dbReference>
<dbReference type="Pfam" id="PF03466">
    <property type="entry name" value="LysR_substrate"/>
    <property type="match status" value="1"/>
</dbReference>
<feature type="domain" description="HTH lysR-type" evidence="5">
    <location>
        <begin position="15"/>
        <end position="72"/>
    </location>
</feature>
<evidence type="ECO:0000313" key="6">
    <source>
        <dbReference type="EMBL" id="QQE90651.1"/>
    </source>
</evidence>
<dbReference type="PANTHER" id="PTHR30419">
    <property type="entry name" value="HTH-TYPE TRANSCRIPTIONAL REGULATOR YBHD"/>
    <property type="match status" value="1"/>
</dbReference>
<dbReference type="Gene3D" id="1.10.10.10">
    <property type="entry name" value="Winged helix-like DNA-binding domain superfamily/Winged helix DNA-binding domain"/>
    <property type="match status" value="1"/>
</dbReference>
<accession>A0AAP9YH46</accession>
<dbReference type="Proteomes" id="UP000596192">
    <property type="component" value="Chromosome"/>
</dbReference>
<evidence type="ECO:0000313" key="7">
    <source>
        <dbReference type="Proteomes" id="UP000596192"/>
    </source>
</evidence>
<keyword evidence="3" id="KW-0238">DNA-binding</keyword>
<dbReference type="EMBL" id="CP066310">
    <property type="protein sequence ID" value="QQE90651.1"/>
    <property type="molecule type" value="Genomic_DNA"/>
</dbReference>
<dbReference type="Pfam" id="PF00126">
    <property type="entry name" value="HTH_1"/>
    <property type="match status" value="1"/>
</dbReference>
<dbReference type="RefSeq" id="WP_089168089.1">
    <property type="nucleotide sequence ID" value="NZ_CP011835.1"/>
</dbReference>
<reference evidence="6 7" key="1">
    <citation type="submission" date="2020-12" db="EMBL/GenBank/DDBJ databases">
        <title>Genomic Analysis and Response surface optimization of nitrogen-fixing conditions for A. chroococcum strain HR1, Isolation from rhizosphere soil.</title>
        <authorList>
            <person name="Li J."/>
            <person name="Yang H."/>
            <person name="Liu H."/>
            <person name="Wang C."/>
            <person name="Tian Y."/>
            <person name="Lu X.Y."/>
        </authorList>
    </citation>
    <scope>NUCLEOTIDE SEQUENCE [LARGE SCALE GENOMIC DNA]</scope>
    <source>
        <strain evidence="6 7">HR1</strain>
    </source>
</reference>
<proteinExistence type="inferred from homology"/>
<dbReference type="AlphaFoldDB" id="A0AAP9YH46"/>
<protein>
    <submittedName>
        <fullName evidence="6">LysR family transcriptional regulator</fullName>
    </submittedName>
</protein>
<dbReference type="GeneID" id="61930974"/>
<dbReference type="CDD" id="cd08435">
    <property type="entry name" value="PBP2_GbpR"/>
    <property type="match status" value="1"/>
</dbReference>
<evidence type="ECO:0000256" key="3">
    <source>
        <dbReference type="ARBA" id="ARBA00023125"/>
    </source>
</evidence>
<organism evidence="6 7">
    <name type="scientific">Azotobacter chroococcum</name>
    <dbReference type="NCBI Taxonomy" id="353"/>
    <lineage>
        <taxon>Bacteria</taxon>
        <taxon>Pseudomonadati</taxon>
        <taxon>Pseudomonadota</taxon>
        <taxon>Gammaproteobacteria</taxon>
        <taxon>Pseudomonadales</taxon>
        <taxon>Pseudomonadaceae</taxon>
        <taxon>Azotobacter</taxon>
    </lineage>
</organism>
<dbReference type="InterPro" id="IPR036388">
    <property type="entry name" value="WH-like_DNA-bd_sf"/>
</dbReference>
<evidence type="ECO:0000256" key="1">
    <source>
        <dbReference type="ARBA" id="ARBA00009437"/>
    </source>
</evidence>
<evidence type="ECO:0000256" key="4">
    <source>
        <dbReference type="ARBA" id="ARBA00023163"/>
    </source>
</evidence>
<dbReference type="InterPro" id="IPR037405">
    <property type="entry name" value="GbpR_PBP2"/>
</dbReference>
<evidence type="ECO:0000256" key="2">
    <source>
        <dbReference type="ARBA" id="ARBA00023015"/>
    </source>
</evidence>
<dbReference type="SUPFAM" id="SSF46785">
    <property type="entry name" value="Winged helix' DNA-binding domain"/>
    <property type="match status" value="1"/>
</dbReference>
<dbReference type="InterPro" id="IPR005119">
    <property type="entry name" value="LysR_subst-bd"/>
</dbReference>
<gene>
    <name evidence="6" type="ORF">GKQ51_10510</name>
</gene>
<dbReference type="InterPro" id="IPR050950">
    <property type="entry name" value="HTH-type_LysR_regulators"/>
</dbReference>
<evidence type="ECO:0000259" key="5">
    <source>
        <dbReference type="PROSITE" id="PS50931"/>
    </source>
</evidence>
<dbReference type="GO" id="GO:0005829">
    <property type="term" value="C:cytosol"/>
    <property type="evidence" value="ECO:0007669"/>
    <property type="project" value="TreeGrafter"/>
</dbReference>
<keyword evidence="4" id="KW-0804">Transcription</keyword>
<dbReference type="PRINTS" id="PR00039">
    <property type="entry name" value="HTHLYSR"/>
</dbReference>
<dbReference type="PROSITE" id="PS50931">
    <property type="entry name" value="HTH_LYSR"/>
    <property type="match status" value="1"/>
</dbReference>
<dbReference type="Gene3D" id="3.40.190.290">
    <property type="match status" value="1"/>
</dbReference>
<dbReference type="InterPro" id="IPR000847">
    <property type="entry name" value="LysR_HTH_N"/>
</dbReference>
<dbReference type="PANTHER" id="PTHR30419:SF8">
    <property type="entry name" value="NITROGEN ASSIMILATION TRANSCRIPTIONAL ACTIVATOR-RELATED"/>
    <property type="match status" value="1"/>
</dbReference>
<keyword evidence="2" id="KW-0805">Transcription regulation</keyword>
<dbReference type="SUPFAM" id="SSF53850">
    <property type="entry name" value="Periplasmic binding protein-like II"/>
    <property type="match status" value="1"/>
</dbReference>
<comment type="similarity">
    <text evidence="1">Belongs to the LysR transcriptional regulatory family.</text>
</comment>